<dbReference type="GO" id="GO:0005315">
    <property type="term" value="F:phosphate transmembrane transporter activity"/>
    <property type="evidence" value="ECO:0007669"/>
    <property type="project" value="InterPro"/>
</dbReference>
<dbReference type="STRING" id="1353952.A0A165GDK5"/>
<feature type="transmembrane region" description="Helical" evidence="7">
    <location>
        <begin position="143"/>
        <end position="165"/>
    </location>
</feature>
<dbReference type="PROSITE" id="PS50850">
    <property type="entry name" value="MFS"/>
    <property type="match status" value="1"/>
</dbReference>
<keyword evidence="10" id="KW-1185">Reference proteome</keyword>
<feature type="transmembrane region" description="Helical" evidence="7">
    <location>
        <begin position="483"/>
        <end position="505"/>
    </location>
</feature>
<dbReference type="CDD" id="cd17364">
    <property type="entry name" value="MFS_PhT"/>
    <property type="match status" value="1"/>
</dbReference>
<keyword evidence="4 7" id="KW-0812">Transmembrane</keyword>
<dbReference type="NCBIfam" id="TIGR00887">
    <property type="entry name" value="2A0109"/>
    <property type="match status" value="1"/>
</dbReference>
<proteinExistence type="predicted"/>
<gene>
    <name evidence="9" type="ORF">CALCODRAFT_433394</name>
</gene>
<evidence type="ECO:0000256" key="7">
    <source>
        <dbReference type="SAM" id="Phobius"/>
    </source>
</evidence>
<feature type="transmembrane region" description="Helical" evidence="7">
    <location>
        <begin position="177"/>
        <end position="200"/>
    </location>
</feature>
<dbReference type="InterPro" id="IPR005829">
    <property type="entry name" value="Sugar_transporter_CS"/>
</dbReference>
<dbReference type="PANTHER" id="PTHR24064">
    <property type="entry name" value="SOLUTE CARRIER FAMILY 22 MEMBER"/>
    <property type="match status" value="1"/>
</dbReference>
<accession>A0A165GDK5</accession>
<dbReference type="PROSITE" id="PS00217">
    <property type="entry name" value="SUGAR_TRANSPORT_2"/>
    <property type="match status" value="1"/>
</dbReference>
<evidence type="ECO:0000259" key="8">
    <source>
        <dbReference type="PROSITE" id="PS50850"/>
    </source>
</evidence>
<evidence type="ECO:0000256" key="1">
    <source>
        <dbReference type="ARBA" id="ARBA00004141"/>
    </source>
</evidence>
<dbReference type="Gene3D" id="1.20.1250.20">
    <property type="entry name" value="MFS general substrate transporter like domains"/>
    <property type="match status" value="2"/>
</dbReference>
<dbReference type="GO" id="GO:0016020">
    <property type="term" value="C:membrane"/>
    <property type="evidence" value="ECO:0007669"/>
    <property type="project" value="UniProtKB-SubCell"/>
</dbReference>
<dbReference type="InterPro" id="IPR020846">
    <property type="entry name" value="MFS_dom"/>
</dbReference>
<feature type="transmembrane region" description="Helical" evidence="7">
    <location>
        <begin position="220"/>
        <end position="239"/>
    </location>
</feature>
<dbReference type="OrthoDB" id="433512at2759"/>
<dbReference type="Pfam" id="PF00083">
    <property type="entry name" value="Sugar_tr"/>
    <property type="match status" value="1"/>
</dbReference>
<evidence type="ECO:0000256" key="4">
    <source>
        <dbReference type="ARBA" id="ARBA00022692"/>
    </source>
</evidence>
<protein>
    <submittedName>
        <fullName evidence="9">MFS general substrate transporter</fullName>
    </submittedName>
</protein>
<dbReference type="InterPro" id="IPR005828">
    <property type="entry name" value="MFS_sugar_transport-like"/>
</dbReference>
<keyword evidence="2" id="KW-0813">Transport</keyword>
<reference evidence="9 10" key="1">
    <citation type="journal article" date="2016" name="Mol. Biol. Evol.">
        <title>Comparative Genomics of Early-Diverging Mushroom-Forming Fungi Provides Insights into the Origins of Lignocellulose Decay Capabilities.</title>
        <authorList>
            <person name="Nagy L.G."/>
            <person name="Riley R."/>
            <person name="Tritt A."/>
            <person name="Adam C."/>
            <person name="Daum C."/>
            <person name="Floudas D."/>
            <person name="Sun H."/>
            <person name="Yadav J.S."/>
            <person name="Pangilinan J."/>
            <person name="Larsson K.H."/>
            <person name="Matsuura K."/>
            <person name="Barry K."/>
            <person name="Labutti K."/>
            <person name="Kuo R."/>
            <person name="Ohm R.A."/>
            <person name="Bhattacharya S.S."/>
            <person name="Shirouzu T."/>
            <person name="Yoshinaga Y."/>
            <person name="Martin F.M."/>
            <person name="Grigoriev I.V."/>
            <person name="Hibbett D.S."/>
        </authorList>
    </citation>
    <scope>NUCLEOTIDE SEQUENCE [LARGE SCALE GENOMIC DNA]</scope>
    <source>
        <strain evidence="9 10">HHB12733</strain>
    </source>
</reference>
<dbReference type="AlphaFoldDB" id="A0A165GDK5"/>
<evidence type="ECO:0000313" key="9">
    <source>
        <dbReference type="EMBL" id="KZT57934.1"/>
    </source>
</evidence>
<feature type="domain" description="Major facilitator superfamily (MFS) profile" evidence="8">
    <location>
        <begin position="43"/>
        <end position="510"/>
    </location>
</feature>
<evidence type="ECO:0000313" key="10">
    <source>
        <dbReference type="Proteomes" id="UP000076842"/>
    </source>
</evidence>
<dbReference type="SUPFAM" id="SSF103473">
    <property type="entry name" value="MFS general substrate transporter"/>
    <property type="match status" value="1"/>
</dbReference>
<keyword evidence="5 7" id="KW-1133">Transmembrane helix</keyword>
<keyword evidence="3" id="KW-0592">Phosphate transport</keyword>
<dbReference type="EMBL" id="KV423957">
    <property type="protein sequence ID" value="KZT57934.1"/>
    <property type="molecule type" value="Genomic_DNA"/>
</dbReference>
<comment type="subcellular location">
    <subcellularLocation>
        <location evidence="1">Membrane</location>
        <topology evidence="1">Multi-pass membrane protein</topology>
    </subcellularLocation>
</comment>
<feature type="transmembrane region" description="Helical" evidence="7">
    <location>
        <begin position="389"/>
        <end position="407"/>
    </location>
</feature>
<dbReference type="GO" id="GO:0006817">
    <property type="term" value="P:phosphate ion transport"/>
    <property type="evidence" value="ECO:0007669"/>
    <property type="project" value="UniProtKB-KW"/>
</dbReference>
<evidence type="ECO:0000256" key="3">
    <source>
        <dbReference type="ARBA" id="ARBA00022592"/>
    </source>
</evidence>
<dbReference type="InterPro" id="IPR036259">
    <property type="entry name" value="MFS_trans_sf"/>
</dbReference>
<feature type="transmembrane region" description="Helical" evidence="7">
    <location>
        <begin position="116"/>
        <end position="137"/>
    </location>
</feature>
<evidence type="ECO:0000256" key="2">
    <source>
        <dbReference type="ARBA" id="ARBA00022448"/>
    </source>
</evidence>
<feature type="transmembrane region" description="Helical" evidence="7">
    <location>
        <begin position="356"/>
        <end position="377"/>
    </location>
</feature>
<keyword evidence="6 7" id="KW-0472">Membrane</keyword>
<organism evidence="9 10">
    <name type="scientific">Calocera cornea HHB12733</name>
    <dbReference type="NCBI Taxonomy" id="1353952"/>
    <lineage>
        <taxon>Eukaryota</taxon>
        <taxon>Fungi</taxon>
        <taxon>Dikarya</taxon>
        <taxon>Basidiomycota</taxon>
        <taxon>Agaricomycotina</taxon>
        <taxon>Dacrymycetes</taxon>
        <taxon>Dacrymycetales</taxon>
        <taxon>Dacrymycetaceae</taxon>
        <taxon>Calocera</taxon>
    </lineage>
</organism>
<dbReference type="PROSITE" id="PS00216">
    <property type="entry name" value="SUGAR_TRANSPORT_1"/>
    <property type="match status" value="1"/>
</dbReference>
<dbReference type="Proteomes" id="UP000076842">
    <property type="component" value="Unassembled WGS sequence"/>
</dbReference>
<name>A0A165GDK5_9BASI</name>
<feature type="transmembrane region" description="Helical" evidence="7">
    <location>
        <begin position="84"/>
        <end position="104"/>
    </location>
</feature>
<dbReference type="InParanoid" id="A0A165GDK5"/>
<sequence length="554" mass="60437">MSSKEYEAQKLEEIQRISNLDLRRRAALAEVDNAKFSWFHVKAVLVAGVGFFTDAYDIFAISIAATMLGYVYNGGGALTVNQDLGVKVATPIGTFVGQLLFGWLADMVGRKRMYGVELMIIIGGTFAQALCGTGPAVNVIGALIVWRFIMGVGIGGDYPLSAIITSEFAATRIRGRMMAAVFAMQGFGNFTAAIVATIVAYKPQILSDPTGGAFHVDYCWRLLIGLGAVPGVIALYFRLTIPETPRYTMDVERNVIQATTDVENFMTTGTYEYDPDAIVQRAVAPKATRRDFINYFSQWKNGKILLGTAYSWFALDIAFYGLGLNSSIVLSAIGFGSSTATSPQQKIYENLYNVSVGNMILAVGGLIPGYWATFLVVDSWGRRPVQLMGFSMLTIIFVCMGFGYWAMQTSKPAKSAFVFLYCLANFFQNFGPNSTTFIIPGEVFPTRYRSTGHGISAAAGKLGAIVSQVGFAWLRNIGGTNYWIGHILELFAFFMLTGVASTLLLPETTNQTLEELSNENQEGFIKDVAPVVVEDGVILQPSRSKINGETKEEV</sequence>
<evidence type="ECO:0000256" key="5">
    <source>
        <dbReference type="ARBA" id="ARBA00022989"/>
    </source>
</evidence>
<evidence type="ECO:0000256" key="6">
    <source>
        <dbReference type="ARBA" id="ARBA00023136"/>
    </source>
</evidence>
<feature type="transmembrane region" description="Helical" evidence="7">
    <location>
        <begin position="43"/>
        <end position="72"/>
    </location>
</feature>
<dbReference type="InterPro" id="IPR004738">
    <property type="entry name" value="Phos_permease"/>
</dbReference>